<proteinExistence type="predicted"/>
<evidence type="ECO:0000313" key="2">
    <source>
        <dbReference type="Proteomes" id="UP001055879"/>
    </source>
</evidence>
<reference evidence="2" key="1">
    <citation type="journal article" date="2022" name="Mol. Ecol. Resour.">
        <title>The genomes of chicory, endive, great burdock and yacon provide insights into Asteraceae palaeo-polyploidization history and plant inulin production.</title>
        <authorList>
            <person name="Fan W."/>
            <person name="Wang S."/>
            <person name="Wang H."/>
            <person name="Wang A."/>
            <person name="Jiang F."/>
            <person name="Liu H."/>
            <person name="Zhao H."/>
            <person name="Xu D."/>
            <person name="Zhang Y."/>
        </authorList>
    </citation>
    <scope>NUCLEOTIDE SEQUENCE [LARGE SCALE GENOMIC DNA]</scope>
    <source>
        <strain evidence="2">cv. Niubang</strain>
    </source>
</reference>
<protein>
    <submittedName>
        <fullName evidence="1">Uncharacterized protein</fullName>
    </submittedName>
</protein>
<reference evidence="1 2" key="2">
    <citation type="journal article" date="2022" name="Mol. Ecol. Resour.">
        <title>The genomes of chicory, endive, great burdock and yacon provide insights into Asteraceae paleo-polyploidization history and plant inulin production.</title>
        <authorList>
            <person name="Fan W."/>
            <person name="Wang S."/>
            <person name="Wang H."/>
            <person name="Wang A."/>
            <person name="Jiang F."/>
            <person name="Liu H."/>
            <person name="Zhao H."/>
            <person name="Xu D."/>
            <person name="Zhang Y."/>
        </authorList>
    </citation>
    <scope>NUCLEOTIDE SEQUENCE [LARGE SCALE GENOMIC DNA]</scope>
    <source>
        <strain evidence="2">cv. Niubang</strain>
    </source>
</reference>
<comment type="caution">
    <text evidence="1">The sequence shown here is derived from an EMBL/GenBank/DDBJ whole genome shotgun (WGS) entry which is preliminary data.</text>
</comment>
<evidence type="ECO:0000313" key="1">
    <source>
        <dbReference type="EMBL" id="KAI3757269.1"/>
    </source>
</evidence>
<organism evidence="1 2">
    <name type="scientific">Arctium lappa</name>
    <name type="common">Greater burdock</name>
    <name type="synonym">Lappa major</name>
    <dbReference type="NCBI Taxonomy" id="4217"/>
    <lineage>
        <taxon>Eukaryota</taxon>
        <taxon>Viridiplantae</taxon>
        <taxon>Streptophyta</taxon>
        <taxon>Embryophyta</taxon>
        <taxon>Tracheophyta</taxon>
        <taxon>Spermatophyta</taxon>
        <taxon>Magnoliopsida</taxon>
        <taxon>eudicotyledons</taxon>
        <taxon>Gunneridae</taxon>
        <taxon>Pentapetalae</taxon>
        <taxon>asterids</taxon>
        <taxon>campanulids</taxon>
        <taxon>Asterales</taxon>
        <taxon>Asteraceae</taxon>
        <taxon>Carduoideae</taxon>
        <taxon>Cardueae</taxon>
        <taxon>Arctiinae</taxon>
        <taxon>Arctium</taxon>
    </lineage>
</organism>
<keyword evidence="2" id="KW-1185">Reference proteome</keyword>
<accession>A0ACB9EE78</accession>
<name>A0ACB9EE78_ARCLA</name>
<dbReference type="EMBL" id="CM042048">
    <property type="protein sequence ID" value="KAI3757269.1"/>
    <property type="molecule type" value="Genomic_DNA"/>
</dbReference>
<gene>
    <name evidence="1" type="ORF">L6452_04803</name>
</gene>
<dbReference type="Proteomes" id="UP001055879">
    <property type="component" value="Linkage Group LG02"/>
</dbReference>
<sequence length="203" mass="22444">MIMAVNSTQDGCDSYSVDALPDDGNTIPHCGLPVALSDSLEGYVALKSQLSLDDQQMNSQTYIDVMVENPSAYSGCIEKDVDIEKGKSETPRINEETVGNLKNDEGQMKSLQKQISFEMGGKYMQLLMNHSLILPKFSTRDKTAAEKIVVEAPRLRKYKRTASFNSRKVVLLFSALSSLGTIILIYLTLRVKQISDASSIHSE</sequence>